<dbReference type="EMBL" id="UYRT01000205">
    <property type="protein sequence ID" value="VDK27722.1"/>
    <property type="molecule type" value="Genomic_DNA"/>
</dbReference>
<protein>
    <submittedName>
        <fullName evidence="5">G_PROTEIN_RECEP_F2_3 domain-containing protein</fullName>
    </submittedName>
</protein>
<dbReference type="OrthoDB" id="26203at2759"/>
<keyword evidence="1" id="KW-0472">Membrane</keyword>
<accession>A0A183CUX6</accession>
<dbReference type="InterPro" id="IPR001879">
    <property type="entry name" value="GPCR_2_extracellular_dom"/>
</dbReference>
<feature type="domain" description="G-protein coupled receptors family 2 profile 1" evidence="2">
    <location>
        <begin position="46"/>
        <end position="121"/>
    </location>
</feature>
<reference evidence="5" key="1">
    <citation type="submission" date="2016-06" db="UniProtKB">
        <authorList>
            <consortium name="WormBaseParasite"/>
        </authorList>
    </citation>
    <scope>IDENTIFICATION</scope>
</reference>
<dbReference type="GO" id="GO:0004930">
    <property type="term" value="F:G protein-coupled receptor activity"/>
    <property type="evidence" value="ECO:0007669"/>
    <property type="project" value="InterPro"/>
</dbReference>
<feature type="transmembrane region" description="Helical" evidence="1">
    <location>
        <begin position="351"/>
        <end position="369"/>
    </location>
</feature>
<dbReference type="AlphaFoldDB" id="A0A183CUX6"/>
<evidence type="ECO:0000313" key="3">
    <source>
        <dbReference type="EMBL" id="VDK27722.1"/>
    </source>
</evidence>
<reference evidence="3 4" key="2">
    <citation type="submission" date="2018-11" db="EMBL/GenBank/DDBJ databases">
        <authorList>
            <consortium name="Pathogen Informatics"/>
        </authorList>
    </citation>
    <scope>NUCLEOTIDE SEQUENCE [LARGE SCALE GENOMIC DNA]</scope>
</reference>
<proteinExistence type="predicted"/>
<organism evidence="5">
    <name type="scientific">Gongylonema pulchrum</name>
    <dbReference type="NCBI Taxonomy" id="637853"/>
    <lineage>
        <taxon>Eukaryota</taxon>
        <taxon>Metazoa</taxon>
        <taxon>Ecdysozoa</taxon>
        <taxon>Nematoda</taxon>
        <taxon>Chromadorea</taxon>
        <taxon>Rhabditida</taxon>
        <taxon>Spirurina</taxon>
        <taxon>Spiruromorpha</taxon>
        <taxon>Spiruroidea</taxon>
        <taxon>Gongylonematidae</taxon>
        <taxon>Gongylonema</taxon>
    </lineage>
</organism>
<gene>
    <name evidence="3" type="ORF">GPUH_LOCUS267</name>
</gene>
<name>A0A183CUX6_9BILA</name>
<dbReference type="Proteomes" id="UP000271098">
    <property type="component" value="Unassembled WGS sequence"/>
</dbReference>
<feature type="transmembrane region" description="Helical" evidence="1">
    <location>
        <begin position="381"/>
        <end position="397"/>
    </location>
</feature>
<dbReference type="InterPro" id="IPR002049">
    <property type="entry name" value="LE_dom"/>
</dbReference>
<dbReference type="CDD" id="cd00055">
    <property type="entry name" value="EGF_Lam"/>
    <property type="match status" value="1"/>
</dbReference>
<dbReference type="SUPFAM" id="SSF111418">
    <property type="entry name" value="Hormone receptor domain"/>
    <property type="match status" value="1"/>
</dbReference>
<dbReference type="PROSITE" id="PS50227">
    <property type="entry name" value="G_PROTEIN_RECEP_F2_3"/>
    <property type="match status" value="1"/>
</dbReference>
<evidence type="ECO:0000313" key="5">
    <source>
        <dbReference type="WBParaSite" id="GPUH_0000026601-mRNA-1"/>
    </source>
</evidence>
<evidence type="ECO:0000256" key="1">
    <source>
        <dbReference type="SAM" id="Phobius"/>
    </source>
</evidence>
<evidence type="ECO:0000313" key="4">
    <source>
        <dbReference type="Proteomes" id="UP000271098"/>
    </source>
</evidence>
<dbReference type="InterPro" id="IPR036445">
    <property type="entry name" value="GPCR_2_extracell_dom_sf"/>
</dbReference>
<dbReference type="GO" id="GO:0016020">
    <property type="term" value="C:membrane"/>
    <property type="evidence" value="ECO:0007669"/>
    <property type="project" value="InterPro"/>
</dbReference>
<dbReference type="Gene3D" id="4.10.1240.10">
    <property type="entry name" value="GPCR, family 2, extracellular hormone receptor domain"/>
    <property type="match status" value="1"/>
</dbReference>
<keyword evidence="1" id="KW-0812">Transmembrane</keyword>
<sequence length="420" mass="46895">MLQSGTYFLEVECVPCECGYGSSSADCLSNGQCRCIGEAVGRRCDRCANLNEVLDRQTLKCLKIKNRCPSNIEYGVQWPTTIAGATAKQSCPNGEIGLVLRKCLRNAFWDQVNSYNCTLPAFAKLMEVVENQITLAKDFANATSTVHHLKGINVPIAQKILRQLVRREISGYSTNSSHIRSAEYTDNVLKAADSLLTLKYYPNIDSFIRLLNDYGIYLAQTHAVHPYLKPFIFCGQNIGRAPVVAFYFNAACTAQILFPGSVDAWNYPECVIAENAKDTEDLSKSVGNWSNLGVTEMSSAPLEWSMQNAALMRLSRNHTICDFNKPGIYTILIRPDHGALIRFIPSKTIPYAGPLCAVFALILLVLSAVRTLYRQCIQLKLIRFGFIISFMFDAFAIFSVHRLQLSAVYALQFYLLLLLN</sequence>
<dbReference type="WBParaSite" id="GPUH_0000026601-mRNA-1">
    <property type="protein sequence ID" value="GPUH_0000026601-mRNA-1"/>
    <property type="gene ID" value="GPUH_0000026601"/>
</dbReference>
<dbReference type="SMART" id="SM00008">
    <property type="entry name" value="HormR"/>
    <property type="match status" value="1"/>
</dbReference>
<keyword evidence="1" id="KW-1133">Transmembrane helix</keyword>
<dbReference type="Pfam" id="PF02793">
    <property type="entry name" value="HRM"/>
    <property type="match status" value="1"/>
</dbReference>
<evidence type="ECO:0000259" key="2">
    <source>
        <dbReference type="PROSITE" id="PS50227"/>
    </source>
</evidence>
<keyword evidence="4" id="KW-1185">Reference proteome</keyword>